<keyword evidence="1" id="KW-0472">Membrane</keyword>
<comment type="caution">
    <text evidence="2">The sequence shown here is derived from an EMBL/GenBank/DDBJ whole genome shotgun (WGS) entry which is preliminary data.</text>
</comment>
<feature type="transmembrane region" description="Helical" evidence="1">
    <location>
        <begin position="59"/>
        <end position="80"/>
    </location>
</feature>
<name>A0A6A4VRU0_AMPAM</name>
<keyword evidence="1" id="KW-0812">Transmembrane</keyword>
<keyword evidence="1" id="KW-1133">Transmembrane helix</keyword>
<sequence>MVFLTWFCMAVMVLFYLACYLLDLETSDAYYLRLFDIQPTTKECRSHKMAHVANMVMEMILFVTSLSSAVLFIHTAIQGVRQERRIASRNTVDTSSRFFVRFKSFKRIVKLLITSERAQRAK</sequence>
<dbReference type="Proteomes" id="UP000440578">
    <property type="component" value="Unassembled WGS sequence"/>
</dbReference>
<dbReference type="AlphaFoldDB" id="A0A6A4VRU0"/>
<reference evidence="2 3" key="1">
    <citation type="submission" date="2019-07" db="EMBL/GenBank/DDBJ databases">
        <title>Draft genome assembly of a fouling barnacle, Amphibalanus amphitrite (Darwin, 1854): The first reference genome for Thecostraca.</title>
        <authorList>
            <person name="Kim W."/>
        </authorList>
    </citation>
    <scope>NUCLEOTIDE SEQUENCE [LARGE SCALE GENOMIC DNA]</scope>
    <source>
        <strain evidence="2">SNU_AA5</strain>
        <tissue evidence="2">Soma without cirri and trophi</tissue>
    </source>
</reference>
<protein>
    <submittedName>
        <fullName evidence="2">Uncharacterized protein</fullName>
    </submittedName>
</protein>
<evidence type="ECO:0000313" key="2">
    <source>
        <dbReference type="EMBL" id="KAF0294294.1"/>
    </source>
</evidence>
<proteinExistence type="predicted"/>
<keyword evidence="3" id="KW-1185">Reference proteome</keyword>
<evidence type="ECO:0000313" key="3">
    <source>
        <dbReference type="Proteomes" id="UP000440578"/>
    </source>
</evidence>
<evidence type="ECO:0000256" key="1">
    <source>
        <dbReference type="SAM" id="Phobius"/>
    </source>
</evidence>
<organism evidence="2 3">
    <name type="scientific">Amphibalanus amphitrite</name>
    <name type="common">Striped barnacle</name>
    <name type="synonym">Balanus amphitrite</name>
    <dbReference type="NCBI Taxonomy" id="1232801"/>
    <lineage>
        <taxon>Eukaryota</taxon>
        <taxon>Metazoa</taxon>
        <taxon>Ecdysozoa</taxon>
        <taxon>Arthropoda</taxon>
        <taxon>Crustacea</taxon>
        <taxon>Multicrustacea</taxon>
        <taxon>Cirripedia</taxon>
        <taxon>Thoracica</taxon>
        <taxon>Thoracicalcarea</taxon>
        <taxon>Balanomorpha</taxon>
        <taxon>Balanoidea</taxon>
        <taxon>Balanidae</taxon>
        <taxon>Amphibalaninae</taxon>
        <taxon>Amphibalanus</taxon>
    </lineage>
</organism>
<gene>
    <name evidence="2" type="ORF">FJT64_008052</name>
</gene>
<accession>A0A6A4VRU0</accession>
<dbReference type="EMBL" id="VIIS01001695">
    <property type="protein sequence ID" value="KAF0294294.1"/>
    <property type="molecule type" value="Genomic_DNA"/>
</dbReference>